<reference evidence="5 6" key="1">
    <citation type="journal article" date="2014" name="Int. J. Syst. Evol. Microbiol.">
        <title>Complete genome sequence of Corynebacterium casei LMG S-19264T (=DSM 44701T), isolated from a smear-ripened cheese.</title>
        <authorList>
            <consortium name="US DOE Joint Genome Institute (JGI-PGF)"/>
            <person name="Walter F."/>
            <person name="Albersmeier A."/>
            <person name="Kalinowski J."/>
            <person name="Ruckert C."/>
        </authorList>
    </citation>
    <scope>NUCLEOTIDE SEQUENCE [LARGE SCALE GENOMIC DNA]</scope>
    <source>
        <strain evidence="5 6">NBRC 112785</strain>
    </source>
</reference>
<dbReference type="RefSeq" id="WP_095498624.1">
    <property type="nucleotide sequence ID" value="NZ_BSPO01000003.1"/>
</dbReference>
<evidence type="ECO:0000259" key="4">
    <source>
        <dbReference type="PROSITE" id="PS50987"/>
    </source>
</evidence>
<dbReference type="PANTHER" id="PTHR33154:SF28">
    <property type="entry name" value="HTH-TYPE TRANSCRIPTIONAL REGULATOR YGAV-RELATED"/>
    <property type="match status" value="1"/>
</dbReference>
<protein>
    <submittedName>
        <fullName evidence="5">Transcriptional regulator</fullName>
    </submittedName>
</protein>
<comment type="caution">
    <text evidence="5">The sequence shown here is derived from an EMBL/GenBank/DDBJ whole genome shotgun (WGS) entry which is preliminary data.</text>
</comment>
<keyword evidence="1" id="KW-0805">Transcription regulation</keyword>
<feature type="domain" description="HTH arsR-type" evidence="4">
    <location>
        <begin position="11"/>
        <end position="102"/>
    </location>
</feature>
<dbReference type="Gene3D" id="1.10.10.10">
    <property type="entry name" value="Winged helix-like DNA-binding domain superfamily/Winged helix DNA-binding domain"/>
    <property type="match status" value="1"/>
</dbReference>
<evidence type="ECO:0000256" key="1">
    <source>
        <dbReference type="ARBA" id="ARBA00023015"/>
    </source>
</evidence>
<dbReference type="PROSITE" id="PS50987">
    <property type="entry name" value="HTH_ARSR_2"/>
    <property type="match status" value="1"/>
</dbReference>
<dbReference type="PRINTS" id="PR00778">
    <property type="entry name" value="HTHARSR"/>
</dbReference>
<evidence type="ECO:0000313" key="6">
    <source>
        <dbReference type="Proteomes" id="UP001157439"/>
    </source>
</evidence>
<proteinExistence type="predicted"/>
<dbReference type="AlphaFoldDB" id="A0AA37WYB9"/>
<gene>
    <name evidence="5" type="primary">arsR</name>
    <name evidence="5" type="ORF">GCM10007894_15620</name>
</gene>
<evidence type="ECO:0000313" key="5">
    <source>
        <dbReference type="EMBL" id="GLS83585.1"/>
    </source>
</evidence>
<dbReference type="InterPro" id="IPR011991">
    <property type="entry name" value="ArsR-like_HTH"/>
</dbReference>
<dbReference type="CDD" id="cd00090">
    <property type="entry name" value="HTH_ARSR"/>
    <property type="match status" value="1"/>
</dbReference>
<dbReference type="InterPro" id="IPR001845">
    <property type="entry name" value="HTH_ArsR_DNA-bd_dom"/>
</dbReference>
<name>A0AA37WYB9_9GAMM</name>
<dbReference type="InterPro" id="IPR051081">
    <property type="entry name" value="HTH_MetalResp_TranReg"/>
</dbReference>
<dbReference type="PANTHER" id="PTHR33154">
    <property type="entry name" value="TRANSCRIPTIONAL REGULATOR, ARSR FAMILY"/>
    <property type="match status" value="1"/>
</dbReference>
<accession>A0AA37WYB9</accession>
<dbReference type="SUPFAM" id="SSF46785">
    <property type="entry name" value="Winged helix' DNA-binding domain"/>
    <property type="match status" value="1"/>
</dbReference>
<keyword evidence="3" id="KW-0804">Transcription</keyword>
<keyword evidence="6" id="KW-1185">Reference proteome</keyword>
<keyword evidence="2" id="KW-0238">DNA-binding</keyword>
<organism evidence="5 6">
    <name type="scientific">Paraferrimonas haliotis</name>
    <dbReference type="NCBI Taxonomy" id="2013866"/>
    <lineage>
        <taxon>Bacteria</taxon>
        <taxon>Pseudomonadati</taxon>
        <taxon>Pseudomonadota</taxon>
        <taxon>Gammaproteobacteria</taxon>
        <taxon>Alteromonadales</taxon>
        <taxon>Ferrimonadaceae</taxon>
        <taxon>Paraferrimonas</taxon>
    </lineage>
</organism>
<dbReference type="Proteomes" id="UP001157439">
    <property type="component" value="Unassembled WGS sequence"/>
</dbReference>
<dbReference type="SMART" id="SM00418">
    <property type="entry name" value="HTH_ARSR"/>
    <property type="match status" value="1"/>
</dbReference>
<dbReference type="GO" id="GO:0003700">
    <property type="term" value="F:DNA-binding transcription factor activity"/>
    <property type="evidence" value="ECO:0007669"/>
    <property type="project" value="InterPro"/>
</dbReference>
<evidence type="ECO:0000256" key="3">
    <source>
        <dbReference type="ARBA" id="ARBA00023163"/>
    </source>
</evidence>
<evidence type="ECO:0000256" key="2">
    <source>
        <dbReference type="ARBA" id="ARBA00023125"/>
    </source>
</evidence>
<dbReference type="InterPro" id="IPR036388">
    <property type="entry name" value="WH-like_DNA-bd_sf"/>
</dbReference>
<dbReference type="InterPro" id="IPR036390">
    <property type="entry name" value="WH_DNA-bd_sf"/>
</dbReference>
<dbReference type="Pfam" id="PF01022">
    <property type="entry name" value="HTH_5"/>
    <property type="match status" value="1"/>
</dbReference>
<dbReference type="NCBIfam" id="NF033788">
    <property type="entry name" value="HTH_metalloreg"/>
    <property type="match status" value="1"/>
</dbReference>
<sequence length="102" mass="11562">MPQSSTMSIDDMSHQCEQVAKVLKVLAHPKRLLLLCHLVEGEKSVSQLEALTELSQSQVSQFLRNMLLQGLVSVRSQGSFKYYSVSNRELEQLLQALHQVYC</sequence>
<dbReference type="EMBL" id="BSPO01000003">
    <property type="protein sequence ID" value="GLS83585.1"/>
    <property type="molecule type" value="Genomic_DNA"/>
</dbReference>
<dbReference type="GO" id="GO:0003677">
    <property type="term" value="F:DNA binding"/>
    <property type="evidence" value="ECO:0007669"/>
    <property type="project" value="UniProtKB-KW"/>
</dbReference>